<comment type="caution">
    <text evidence="2">The sequence shown here is derived from an EMBL/GenBank/DDBJ whole genome shotgun (WGS) entry which is preliminary data.</text>
</comment>
<protein>
    <submittedName>
        <fullName evidence="2">Uncharacterized protein</fullName>
    </submittedName>
</protein>
<evidence type="ECO:0000256" key="1">
    <source>
        <dbReference type="SAM" id="MobiDB-lite"/>
    </source>
</evidence>
<dbReference type="Proteomes" id="UP000281372">
    <property type="component" value="Unassembled WGS sequence"/>
</dbReference>
<proteinExistence type="predicted"/>
<reference evidence="2 3" key="1">
    <citation type="submission" date="2018-08" db="EMBL/GenBank/DDBJ databases">
        <title>Recombination of ecologically and evolutionarily significant loci maintains genetic cohesion in the Pseudomonas syringae species complex.</title>
        <authorList>
            <person name="Dillon M."/>
            <person name="Thakur S."/>
            <person name="Almeida R.N.D."/>
            <person name="Weir B.S."/>
            <person name="Guttman D.S."/>
        </authorList>
    </citation>
    <scope>NUCLEOTIDE SEQUENCE [LARGE SCALE GENOMIC DNA]</scope>
    <source>
        <strain evidence="2 3">ICMP 2821</strain>
    </source>
</reference>
<gene>
    <name evidence="2" type="ORF">ALQ64_00212</name>
</gene>
<organism evidence="2 3">
    <name type="scientific">Pseudomonas cannabina</name>
    <dbReference type="NCBI Taxonomy" id="86840"/>
    <lineage>
        <taxon>Bacteria</taxon>
        <taxon>Pseudomonadati</taxon>
        <taxon>Pseudomonadota</taxon>
        <taxon>Gammaproteobacteria</taxon>
        <taxon>Pseudomonadales</taxon>
        <taxon>Pseudomonadaceae</taxon>
        <taxon>Pseudomonas</taxon>
    </lineage>
</organism>
<evidence type="ECO:0000313" key="2">
    <source>
        <dbReference type="EMBL" id="RMN20393.1"/>
    </source>
</evidence>
<accession>A0A3M3KC74</accession>
<dbReference type="EMBL" id="RBOW01000872">
    <property type="protein sequence ID" value="RMN20393.1"/>
    <property type="molecule type" value="Genomic_DNA"/>
</dbReference>
<dbReference type="RefSeq" id="WP_147464700.1">
    <property type="nucleotide sequence ID" value="NZ_RBOW01000872.1"/>
</dbReference>
<feature type="compositionally biased region" description="Basic and acidic residues" evidence="1">
    <location>
        <begin position="49"/>
        <end position="61"/>
    </location>
</feature>
<evidence type="ECO:0000313" key="3">
    <source>
        <dbReference type="Proteomes" id="UP000281372"/>
    </source>
</evidence>
<name>A0A3M3KC74_PSECA</name>
<feature type="region of interest" description="Disordered" evidence="1">
    <location>
        <begin position="41"/>
        <end position="62"/>
    </location>
</feature>
<sequence>MFKFLRTIDERESVYYQGPRGELVRFHRVTQQEFILSRCDQNGAPTEQLDNKGTELDRLPTDDSATSVSFRAWRNADQWLDEES</sequence>
<dbReference type="AlphaFoldDB" id="A0A3M3KC74"/>